<name>C1MTY0_MICPC</name>
<dbReference type="AlphaFoldDB" id="C1MTY0"/>
<dbReference type="GeneID" id="9684548"/>
<dbReference type="KEGG" id="mpp:MICPUCDRAFT_40084"/>
<reference evidence="2 3" key="1">
    <citation type="journal article" date="2009" name="Science">
        <title>Green evolution and dynamic adaptations revealed by genomes of the marine picoeukaryotes Micromonas.</title>
        <authorList>
            <person name="Worden A.Z."/>
            <person name="Lee J.H."/>
            <person name="Mock T."/>
            <person name="Rouze P."/>
            <person name="Simmons M.P."/>
            <person name="Aerts A.L."/>
            <person name="Allen A.E."/>
            <person name="Cuvelier M.L."/>
            <person name="Derelle E."/>
            <person name="Everett M.V."/>
            <person name="Foulon E."/>
            <person name="Grimwood J."/>
            <person name="Gundlach H."/>
            <person name="Henrissat B."/>
            <person name="Napoli C."/>
            <person name="McDonald S.M."/>
            <person name="Parker M.S."/>
            <person name="Rombauts S."/>
            <person name="Salamov A."/>
            <person name="Von Dassow P."/>
            <person name="Badger J.H."/>
            <person name="Coutinho P.M."/>
            <person name="Demir E."/>
            <person name="Dubchak I."/>
            <person name="Gentemann C."/>
            <person name="Eikrem W."/>
            <person name="Gready J.E."/>
            <person name="John U."/>
            <person name="Lanier W."/>
            <person name="Lindquist E.A."/>
            <person name="Lucas S."/>
            <person name="Mayer K.F."/>
            <person name="Moreau H."/>
            <person name="Not F."/>
            <person name="Otillar R."/>
            <person name="Panaud O."/>
            <person name="Pangilinan J."/>
            <person name="Paulsen I."/>
            <person name="Piegu B."/>
            <person name="Poliakov A."/>
            <person name="Robbens S."/>
            <person name="Schmutz J."/>
            <person name="Toulza E."/>
            <person name="Wyss T."/>
            <person name="Zelensky A."/>
            <person name="Zhou K."/>
            <person name="Armbrust E.V."/>
            <person name="Bhattacharya D."/>
            <person name="Goodenough U.W."/>
            <person name="Van de Peer Y."/>
            <person name="Grigoriev I.V."/>
        </authorList>
    </citation>
    <scope>NUCLEOTIDE SEQUENCE [LARGE SCALE GENOMIC DNA]</scope>
    <source>
        <strain evidence="2 3">CCMP1545</strain>
    </source>
</reference>
<proteinExistence type="predicted"/>
<feature type="region of interest" description="Disordered" evidence="1">
    <location>
        <begin position="320"/>
        <end position="350"/>
    </location>
</feature>
<dbReference type="Proteomes" id="UP000001876">
    <property type="component" value="Unassembled WGS sequence"/>
</dbReference>
<dbReference type="OMA" id="MEAFAHA"/>
<organism evidence="3">
    <name type="scientific">Micromonas pusilla (strain CCMP1545)</name>
    <name type="common">Picoplanktonic green alga</name>
    <dbReference type="NCBI Taxonomy" id="564608"/>
    <lineage>
        <taxon>Eukaryota</taxon>
        <taxon>Viridiplantae</taxon>
        <taxon>Chlorophyta</taxon>
        <taxon>Mamiellophyceae</taxon>
        <taxon>Mamiellales</taxon>
        <taxon>Mamiellaceae</taxon>
        <taxon>Micromonas</taxon>
    </lineage>
</organism>
<feature type="compositionally biased region" description="Acidic residues" evidence="1">
    <location>
        <begin position="450"/>
        <end position="466"/>
    </location>
</feature>
<feature type="region of interest" description="Disordered" evidence="1">
    <location>
        <begin position="91"/>
        <end position="115"/>
    </location>
</feature>
<evidence type="ECO:0000313" key="2">
    <source>
        <dbReference type="EMBL" id="EEH56532.1"/>
    </source>
</evidence>
<keyword evidence="3" id="KW-1185">Reference proteome</keyword>
<accession>C1MTY0</accession>
<sequence length="697" mass="74115">MPPPKKRPAAAAAAADDASTAAKTKKAREDAEKFAGKIAVHLRDASERSGKPWDVESIVDATKTTAENLPEGKLRETLLADIDAFAAIVARKTTNPTPEDEPGRGEYGGPDDDAFHALRRKKRTDYDDMTLAELTEETAARVDRASFDPRVDALTVPGVPRLEKLDERELLEVEAIRADGLESAAEVAAATTARFVAGARATPPELPDAATLERLSAVLESVAALASERRREAIEFETLRNPNPGKPKKPTKPNKMTKAAKRAAACASRVVMARHAFRRATPKDRRPRRDLSVVAGHDAATLCGDVRWFLLRELAKTIPDDVGGGDGEEATDADAAGGGGGGEKKKKPSKKKVVGVYGVNDLCLFEAALGLGGFDEAFEAKEASSTHGPFAALATSAGADEAAGPALLPPFIADPRLAAADYEALRPDASLRDVIMSYERALLPPNDDWNIMEDDENEDGYEDDDVDDDAEELEHVDAYVALLKVIRAAALIARVGGDVRKAEDLARFAGRAPCPTTLSMQLPAGKVNVSDARASSVELCAAKGELWRDALEAWAATREVLSDVIGGVRLGGDGDGDGDGGFFFDVDGAAKPGADPATLAAMLARTEPGSKRADGSKMSAEEEEELVEMLRKNRAFLGGEDADDGVLDNLSDEDEQLPVEARKAAVQEQERILAEAEAAAAADAAKKKKREEEEAEA</sequence>
<protein>
    <submittedName>
        <fullName evidence="2">Predicted protein</fullName>
    </submittedName>
</protein>
<dbReference type="EMBL" id="GG663740">
    <property type="protein sequence ID" value="EEH56532.1"/>
    <property type="molecule type" value="Genomic_DNA"/>
</dbReference>
<evidence type="ECO:0000256" key="1">
    <source>
        <dbReference type="SAM" id="MobiDB-lite"/>
    </source>
</evidence>
<feature type="region of interest" description="Disordered" evidence="1">
    <location>
        <begin position="1"/>
        <end position="29"/>
    </location>
</feature>
<evidence type="ECO:0000313" key="3">
    <source>
        <dbReference type="Proteomes" id="UP000001876"/>
    </source>
</evidence>
<feature type="compositionally biased region" description="Low complexity" evidence="1">
    <location>
        <begin position="9"/>
        <end position="22"/>
    </location>
</feature>
<dbReference type="RefSeq" id="XP_003059400.1">
    <property type="nucleotide sequence ID" value="XM_003059354.1"/>
</dbReference>
<feature type="region of interest" description="Disordered" evidence="1">
    <location>
        <begin position="239"/>
        <end position="258"/>
    </location>
</feature>
<feature type="region of interest" description="Disordered" evidence="1">
    <location>
        <begin position="675"/>
        <end position="697"/>
    </location>
</feature>
<feature type="region of interest" description="Disordered" evidence="1">
    <location>
        <begin position="447"/>
        <end position="466"/>
    </location>
</feature>
<gene>
    <name evidence="2" type="ORF">MICPUCDRAFT_40084</name>
</gene>